<sequence length="278" mass="29886">MSMQPTRTSSAAGATAARPPAMPSDERIQRAPAAPTPARRSHSCRRPSAWNTDSVYIHPSAFVDRCCTIFDRPTAGVRVGARVVIGPNVYMYAGDRGIVIGDGALIGGGAIIMEDVTIGHDAVAGGAVVTRDVAPGHLVVGNDNDRGAIDRVSRGPQRTQALGDAASPYAQPQPQRQPELEPERERKEEKPDGETQIEGGETDEPAGDEKVDDTDSDGNVEEYLVDEVLDSRLSGEGEGALQYRGAPLKLREFHYWHPKKPGPPEDLDVWERAFEGDG</sequence>
<dbReference type="InterPro" id="IPR050179">
    <property type="entry name" value="Trans_hexapeptide_repeat"/>
</dbReference>
<accession>A0ABY0H1E2</accession>
<dbReference type="EMBL" id="QJNS01000332">
    <property type="protein sequence ID" value="RYO79365.1"/>
    <property type="molecule type" value="Genomic_DNA"/>
</dbReference>
<evidence type="ECO:0000256" key="1">
    <source>
        <dbReference type="SAM" id="MobiDB-lite"/>
    </source>
</evidence>
<keyword evidence="3" id="KW-1185">Reference proteome</keyword>
<name>A0ABY0H1E2_9PEZI</name>
<evidence type="ECO:0008006" key="4">
    <source>
        <dbReference type="Google" id="ProtNLM"/>
    </source>
</evidence>
<dbReference type="Proteomes" id="UP000294003">
    <property type="component" value="Unassembled WGS sequence"/>
</dbReference>
<organism evidence="2 3">
    <name type="scientific">Monosporascus cannonballus</name>
    <dbReference type="NCBI Taxonomy" id="155416"/>
    <lineage>
        <taxon>Eukaryota</taxon>
        <taxon>Fungi</taxon>
        <taxon>Dikarya</taxon>
        <taxon>Ascomycota</taxon>
        <taxon>Pezizomycotina</taxon>
        <taxon>Sordariomycetes</taxon>
        <taxon>Xylariomycetidae</taxon>
        <taxon>Xylariales</taxon>
        <taxon>Xylariales incertae sedis</taxon>
        <taxon>Monosporascus</taxon>
    </lineage>
</organism>
<dbReference type="PANTHER" id="PTHR43300">
    <property type="entry name" value="ACETYLTRANSFERASE"/>
    <property type="match status" value="1"/>
</dbReference>
<feature type="region of interest" description="Disordered" evidence="1">
    <location>
        <begin position="141"/>
        <end position="222"/>
    </location>
</feature>
<feature type="compositionally biased region" description="Basic and acidic residues" evidence="1">
    <location>
        <begin position="178"/>
        <end position="193"/>
    </location>
</feature>
<dbReference type="InterPro" id="IPR011004">
    <property type="entry name" value="Trimer_LpxA-like_sf"/>
</dbReference>
<reference evidence="2 3" key="1">
    <citation type="submission" date="2018-06" db="EMBL/GenBank/DDBJ databases">
        <title>Complete Genomes of Monosporascus.</title>
        <authorList>
            <person name="Robinson A.J."/>
            <person name="Natvig D.O."/>
        </authorList>
    </citation>
    <scope>NUCLEOTIDE SEQUENCE [LARGE SCALE GENOMIC DNA]</scope>
    <source>
        <strain evidence="2 3">CBS 609.92</strain>
    </source>
</reference>
<evidence type="ECO:0000313" key="2">
    <source>
        <dbReference type="EMBL" id="RYO79365.1"/>
    </source>
</evidence>
<feature type="compositionally biased region" description="Acidic residues" evidence="1">
    <location>
        <begin position="200"/>
        <end position="222"/>
    </location>
</feature>
<dbReference type="SUPFAM" id="SSF51161">
    <property type="entry name" value="Trimeric LpxA-like enzymes"/>
    <property type="match status" value="1"/>
</dbReference>
<feature type="compositionally biased region" description="Low complexity" evidence="1">
    <location>
        <begin position="1"/>
        <end position="19"/>
    </location>
</feature>
<protein>
    <recommendedName>
        <fullName evidence="4">Mannose-1-phosphate guanylyltransferase</fullName>
    </recommendedName>
</protein>
<gene>
    <name evidence="2" type="ORF">DL762_008216</name>
</gene>
<dbReference type="Gene3D" id="2.160.10.10">
    <property type="entry name" value="Hexapeptide repeat proteins"/>
    <property type="match status" value="1"/>
</dbReference>
<evidence type="ECO:0000313" key="3">
    <source>
        <dbReference type="Proteomes" id="UP000294003"/>
    </source>
</evidence>
<feature type="region of interest" description="Disordered" evidence="1">
    <location>
        <begin position="1"/>
        <end position="47"/>
    </location>
</feature>
<comment type="caution">
    <text evidence="2">The sequence shown here is derived from an EMBL/GenBank/DDBJ whole genome shotgun (WGS) entry which is preliminary data.</text>
</comment>
<feature type="compositionally biased region" description="Basic and acidic residues" evidence="1">
    <location>
        <begin position="143"/>
        <end position="153"/>
    </location>
</feature>
<proteinExistence type="predicted"/>